<evidence type="ECO:0000313" key="9">
    <source>
        <dbReference type="RefSeq" id="XP_022313495.1"/>
    </source>
</evidence>
<keyword evidence="3 5" id="KW-1133">Transmembrane helix</keyword>
<evidence type="ECO:0000256" key="3">
    <source>
        <dbReference type="ARBA" id="ARBA00022989"/>
    </source>
</evidence>
<dbReference type="InterPro" id="IPR036734">
    <property type="entry name" value="Neur_chan_lig-bd_sf"/>
</dbReference>
<dbReference type="AlphaFoldDB" id="A0A8B8CCT4"/>
<feature type="transmembrane region" description="Helical" evidence="5">
    <location>
        <begin position="318"/>
        <end position="344"/>
    </location>
</feature>
<dbReference type="InterPro" id="IPR006029">
    <property type="entry name" value="Neurotrans-gated_channel_TM"/>
</dbReference>
<dbReference type="SUPFAM" id="SSF63712">
    <property type="entry name" value="Nicotinic receptor ligand binding domain-like"/>
    <property type="match status" value="1"/>
</dbReference>
<dbReference type="InterPro" id="IPR006202">
    <property type="entry name" value="Neur_chan_lig-bd"/>
</dbReference>
<evidence type="ECO:0000256" key="1">
    <source>
        <dbReference type="ARBA" id="ARBA00004141"/>
    </source>
</evidence>
<evidence type="ECO:0000313" key="8">
    <source>
        <dbReference type="Proteomes" id="UP000694844"/>
    </source>
</evidence>
<feature type="transmembrane region" description="Helical" evidence="5">
    <location>
        <begin position="204"/>
        <end position="225"/>
    </location>
</feature>
<dbReference type="Pfam" id="PF02932">
    <property type="entry name" value="Neur_chan_memb"/>
    <property type="match status" value="1"/>
</dbReference>
<reference evidence="9" key="1">
    <citation type="submission" date="2025-08" db="UniProtKB">
        <authorList>
            <consortium name="RefSeq"/>
        </authorList>
    </citation>
    <scope>IDENTIFICATION</scope>
    <source>
        <tissue evidence="9">Whole sample</tissue>
    </source>
</reference>
<name>A0A8B8CCT4_CRAVI</name>
<proteinExistence type="predicted"/>
<dbReference type="KEGG" id="cvn:111118370"/>
<dbReference type="RefSeq" id="XP_022313495.1">
    <property type="nucleotide sequence ID" value="XM_022457787.1"/>
</dbReference>
<feature type="domain" description="Neurotransmitter-gated ion-channel transmembrane" evidence="7">
    <location>
        <begin position="180"/>
        <end position="278"/>
    </location>
</feature>
<keyword evidence="4 5" id="KW-0472">Membrane</keyword>
<feature type="transmembrane region" description="Helical" evidence="5">
    <location>
        <begin position="176"/>
        <end position="197"/>
    </location>
</feature>
<dbReference type="Pfam" id="PF02931">
    <property type="entry name" value="Neur_chan_LBD"/>
    <property type="match status" value="1"/>
</dbReference>
<evidence type="ECO:0000259" key="7">
    <source>
        <dbReference type="Pfam" id="PF02932"/>
    </source>
</evidence>
<dbReference type="GO" id="GO:0005230">
    <property type="term" value="F:extracellular ligand-gated monoatomic ion channel activity"/>
    <property type="evidence" value="ECO:0007669"/>
    <property type="project" value="InterPro"/>
</dbReference>
<evidence type="ECO:0000256" key="4">
    <source>
        <dbReference type="ARBA" id="ARBA00023136"/>
    </source>
</evidence>
<organism evidence="8 9">
    <name type="scientific">Crassostrea virginica</name>
    <name type="common">Eastern oyster</name>
    <dbReference type="NCBI Taxonomy" id="6565"/>
    <lineage>
        <taxon>Eukaryota</taxon>
        <taxon>Metazoa</taxon>
        <taxon>Spiralia</taxon>
        <taxon>Lophotrochozoa</taxon>
        <taxon>Mollusca</taxon>
        <taxon>Bivalvia</taxon>
        <taxon>Autobranchia</taxon>
        <taxon>Pteriomorphia</taxon>
        <taxon>Ostreida</taxon>
        <taxon>Ostreoidea</taxon>
        <taxon>Ostreidae</taxon>
        <taxon>Crassostrea</taxon>
    </lineage>
</organism>
<dbReference type="Gene3D" id="2.70.170.10">
    <property type="entry name" value="Neurotransmitter-gated ion-channel ligand-binding domain"/>
    <property type="match status" value="1"/>
</dbReference>
<evidence type="ECO:0000256" key="2">
    <source>
        <dbReference type="ARBA" id="ARBA00022692"/>
    </source>
</evidence>
<gene>
    <name evidence="9" type="primary">LOC111118370</name>
</gene>
<dbReference type="GO" id="GO:0016020">
    <property type="term" value="C:membrane"/>
    <property type="evidence" value="ECO:0007669"/>
    <property type="project" value="UniProtKB-SubCell"/>
</dbReference>
<feature type="domain" description="Neurotransmitter-gated ion-channel ligand-binding" evidence="6">
    <location>
        <begin position="10"/>
        <end position="171"/>
    </location>
</feature>
<dbReference type="OrthoDB" id="6123091at2759"/>
<dbReference type="PANTHER" id="PTHR18945">
    <property type="entry name" value="NEUROTRANSMITTER GATED ION CHANNEL"/>
    <property type="match status" value="1"/>
</dbReference>
<dbReference type="PRINTS" id="PR00252">
    <property type="entry name" value="NRIONCHANNEL"/>
</dbReference>
<dbReference type="GO" id="GO:0004888">
    <property type="term" value="F:transmembrane signaling receptor activity"/>
    <property type="evidence" value="ECO:0007669"/>
    <property type="project" value="InterPro"/>
</dbReference>
<dbReference type="InterPro" id="IPR006201">
    <property type="entry name" value="Neur_channel"/>
</dbReference>
<comment type="subcellular location">
    <subcellularLocation>
        <location evidence="1">Membrane</location>
        <topology evidence="1">Multi-pass membrane protein</topology>
    </subcellularLocation>
</comment>
<dbReference type="Gene3D" id="1.20.58.390">
    <property type="entry name" value="Neurotransmitter-gated ion-channel transmembrane domain"/>
    <property type="match status" value="1"/>
</dbReference>
<keyword evidence="2 5" id="KW-0812">Transmembrane</keyword>
<dbReference type="InterPro" id="IPR038050">
    <property type="entry name" value="Neuro_actylchol_rec"/>
</dbReference>
<evidence type="ECO:0000259" key="6">
    <source>
        <dbReference type="Pfam" id="PF02931"/>
    </source>
</evidence>
<keyword evidence="8" id="KW-1185">Reference proteome</keyword>
<dbReference type="InterPro" id="IPR036719">
    <property type="entry name" value="Neuro-gated_channel_TM_sf"/>
</dbReference>
<dbReference type="Proteomes" id="UP000694844">
    <property type="component" value="Chromosome 2"/>
</dbReference>
<accession>A0A8B8CCT4</accession>
<dbReference type="CDD" id="cd18989">
    <property type="entry name" value="LGIC_ECD_cation"/>
    <property type="match status" value="1"/>
</dbReference>
<protein>
    <submittedName>
        <fullName evidence="9">Acetylcholine receptor subunit alpha-like 2 isoform X1</fullName>
    </submittedName>
</protein>
<dbReference type="SUPFAM" id="SSF90112">
    <property type="entry name" value="Neurotransmitter-gated ion-channel transmembrane pore"/>
    <property type="match status" value="1"/>
</dbReference>
<evidence type="ECO:0000256" key="5">
    <source>
        <dbReference type="SAM" id="Phobius"/>
    </source>
</evidence>
<sequence length="345" mass="39141">MMVRFLPRGISEFDEVSGKISIAMGLDLRWNDGFLKWDPSKYGNVTHLVVPEDHVWTPMLALANPIDRIPVFPEDSFPVRIYSNGMIIWIRGGTVSITCQPNVRYYPYDRHTCTAIFLTIDRIRNELVMETDLRPVILNQNEEWDIVEMKAHLCSFDAYSCSQFVITIKRHPEFSVLNICIPIICFGILNACVFLIPPESGERVSFAITVLLSFAVFMTIFTSILPKNSDPVPILSYILMFMMIESGIIVILTIVGLRIHHGQKLSNFSLNCFCKQLANCQDKVKDEQNPLNGSVLSENNEQQGEPGPRSESWSRLQFFDMVCFCISLAGFVIMVSVFAILVIVP</sequence>
<dbReference type="GeneID" id="111118370"/>
<feature type="transmembrane region" description="Helical" evidence="5">
    <location>
        <begin position="237"/>
        <end position="257"/>
    </location>
</feature>
<dbReference type="CDD" id="cd19051">
    <property type="entry name" value="LGIC_TM_cation"/>
    <property type="match status" value="1"/>
</dbReference>